<reference evidence="3" key="1">
    <citation type="submission" date="2019-04" db="EMBL/GenBank/DDBJ databases">
        <title>Complete genome sequence of Sphingomonas sp. W1-2-3.</title>
        <authorList>
            <person name="Im W.T."/>
        </authorList>
    </citation>
    <scope>NUCLEOTIDE SEQUENCE [LARGE SCALE GENOMIC DNA]</scope>
    <source>
        <strain evidence="3">W1-2-3</strain>
    </source>
</reference>
<evidence type="ECO:0000313" key="3">
    <source>
        <dbReference type="Proteomes" id="UP000298714"/>
    </source>
</evidence>
<name>A0A4D7C010_9SPHN</name>
<protein>
    <submittedName>
        <fullName evidence="2">PAS domain S-box protein</fullName>
    </submittedName>
</protein>
<organism evidence="2 3">
    <name type="scientific">Hankyongella ginsenosidimutans</name>
    <dbReference type="NCBI Taxonomy" id="1763828"/>
    <lineage>
        <taxon>Bacteria</taxon>
        <taxon>Pseudomonadati</taxon>
        <taxon>Pseudomonadota</taxon>
        <taxon>Alphaproteobacteria</taxon>
        <taxon>Sphingomonadales</taxon>
        <taxon>Sphingomonadaceae</taxon>
        <taxon>Hankyongella</taxon>
    </lineage>
</organism>
<dbReference type="InterPro" id="IPR000700">
    <property type="entry name" value="PAS-assoc_C"/>
</dbReference>
<dbReference type="Gene3D" id="3.30.450.20">
    <property type="entry name" value="PAS domain"/>
    <property type="match status" value="1"/>
</dbReference>
<gene>
    <name evidence="2" type="ORF">E6W36_03890</name>
</gene>
<dbReference type="NCBIfam" id="TIGR00229">
    <property type="entry name" value="sensory_box"/>
    <property type="match status" value="1"/>
</dbReference>
<evidence type="ECO:0000313" key="2">
    <source>
        <dbReference type="EMBL" id="QCI79034.1"/>
    </source>
</evidence>
<evidence type="ECO:0000259" key="1">
    <source>
        <dbReference type="PROSITE" id="PS50113"/>
    </source>
</evidence>
<dbReference type="SUPFAM" id="SSF55785">
    <property type="entry name" value="PYP-like sensor domain (PAS domain)"/>
    <property type="match status" value="1"/>
</dbReference>
<dbReference type="PROSITE" id="PS50113">
    <property type="entry name" value="PAC"/>
    <property type="match status" value="1"/>
</dbReference>
<dbReference type="KEGG" id="hgn:E6W36_03890"/>
<dbReference type="EMBL" id="CP039704">
    <property type="protein sequence ID" value="QCI79034.1"/>
    <property type="molecule type" value="Genomic_DNA"/>
</dbReference>
<dbReference type="InterPro" id="IPR000014">
    <property type="entry name" value="PAS"/>
</dbReference>
<keyword evidence="3" id="KW-1185">Reference proteome</keyword>
<sequence length="333" mass="36037">MHIRMRRGDETHMRSAPLVAAHIDGQAAEPQLGLGVRDMVERAPGPSLLIDTAGRIVAHNAAAEALVINAAAVTALERLALAVQVDGRARASEVAIQAQPAHVWHLNLWPVKDDLGHMLVWAFATDLTVRERLIGALKDSRAMYKALVEASGDFSWATDGEGRFSFVSSRGAFGYEPWALNGRYASEFGSNAAACFCAREPKSPTDVWLHGADGALVCLSVSAVPVFDDSGAWVGARGIARDVTEARLASQRLDAIRRREQLARRIVDMIRAEVRPGKALQRAVECIAQALEADSCRLLWRMGEVRSGPCRRVSNRRSACSRHAGSGSRSTGN</sequence>
<dbReference type="CDD" id="cd00130">
    <property type="entry name" value="PAS"/>
    <property type="match status" value="1"/>
</dbReference>
<dbReference type="AlphaFoldDB" id="A0A4D7C010"/>
<accession>A0A4D7C010</accession>
<dbReference type="Proteomes" id="UP000298714">
    <property type="component" value="Chromosome"/>
</dbReference>
<dbReference type="InterPro" id="IPR035965">
    <property type="entry name" value="PAS-like_dom_sf"/>
</dbReference>
<proteinExistence type="predicted"/>
<feature type="domain" description="PAC" evidence="1">
    <location>
        <begin position="203"/>
        <end position="255"/>
    </location>
</feature>